<evidence type="ECO:0000313" key="4">
    <source>
        <dbReference type="EMBL" id="OLP86122.1"/>
    </source>
</evidence>
<dbReference type="AlphaFoldDB" id="A0A1Q9CT67"/>
<dbReference type="PANTHER" id="PTHR24198:SF165">
    <property type="entry name" value="ANKYRIN REPEAT-CONTAINING PROTEIN-RELATED"/>
    <property type="match status" value="1"/>
</dbReference>
<keyword evidence="2 3" id="KW-0040">ANK repeat</keyword>
<dbReference type="PROSITE" id="PS50088">
    <property type="entry name" value="ANK_REPEAT"/>
    <property type="match status" value="2"/>
</dbReference>
<protein>
    <submittedName>
        <fullName evidence="4">Homeobox protein Wariai</fullName>
    </submittedName>
</protein>
<dbReference type="SUPFAM" id="SSF48403">
    <property type="entry name" value="Ankyrin repeat"/>
    <property type="match status" value="1"/>
</dbReference>
<name>A0A1Q9CT67_SYMMI</name>
<dbReference type="Gene3D" id="1.25.40.20">
    <property type="entry name" value="Ankyrin repeat-containing domain"/>
    <property type="match status" value="1"/>
</dbReference>
<evidence type="ECO:0000313" key="5">
    <source>
        <dbReference type="Proteomes" id="UP000186817"/>
    </source>
</evidence>
<keyword evidence="1" id="KW-0677">Repeat</keyword>
<evidence type="ECO:0000256" key="1">
    <source>
        <dbReference type="ARBA" id="ARBA00022737"/>
    </source>
</evidence>
<dbReference type="PANTHER" id="PTHR24198">
    <property type="entry name" value="ANKYRIN REPEAT AND PROTEIN KINASE DOMAIN-CONTAINING PROTEIN"/>
    <property type="match status" value="1"/>
</dbReference>
<dbReference type="PROSITE" id="PS50297">
    <property type="entry name" value="ANK_REP_REGION"/>
    <property type="match status" value="2"/>
</dbReference>
<keyword evidence="4" id="KW-0371">Homeobox</keyword>
<keyword evidence="4" id="KW-0238">DNA-binding</keyword>
<accession>A0A1Q9CT67</accession>
<dbReference type="InterPro" id="IPR036770">
    <property type="entry name" value="Ankyrin_rpt-contain_sf"/>
</dbReference>
<dbReference type="OrthoDB" id="411733at2759"/>
<dbReference type="Proteomes" id="UP000186817">
    <property type="component" value="Unassembled WGS sequence"/>
</dbReference>
<comment type="caution">
    <text evidence="4">The sequence shown here is derived from an EMBL/GenBank/DDBJ whole genome shotgun (WGS) entry which is preliminary data.</text>
</comment>
<evidence type="ECO:0000256" key="2">
    <source>
        <dbReference type="ARBA" id="ARBA00023043"/>
    </source>
</evidence>
<dbReference type="InterPro" id="IPR002110">
    <property type="entry name" value="Ankyrin_rpt"/>
</dbReference>
<proteinExistence type="predicted"/>
<reference evidence="4 5" key="1">
    <citation type="submission" date="2016-02" db="EMBL/GenBank/DDBJ databases">
        <title>Genome analysis of coral dinoflagellate symbionts highlights evolutionary adaptations to a symbiotic lifestyle.</title>
        <authorList>
            <person name="Aranda M."/>
            <person name="Li Y."/>
            <person name="Liew Y.J."/>
            <person name="Baumgarten S."/>
            <person name="Simakov O."/>
            <person name="Wilson M."/>
            <person name="Piel J."/>
            <person name="Ashoor H."/>
            <person name="Bougouffa S."/>
            <person name="Bajic V.B."/>
            <person name="Ryu T."/>
            <person name="Ravasi T."/>
            <person name="Bayer T."/>
            <person name="Micklem G."/>
            <person name="Kim H."/>
            <person name="Bhak J."/>
            <person name="Lajeunesse T.C."/>
            <person name="Voolstra C.R."/>
        </authorList>
    </citation>
    <scope>NUCLEOTIDE SEQUENCE [LARGE SCALE GENOMIC DNA]</scope>
    <source>
        <strain evidence="4 5">CCMP2467</strain>
    </source>
</reference>
<feature type="repeat" description="ANK" evidence="3">
    <location>
        <begin position="526"/>
        <end position="558"/>
    </location>
</feature>
<dbReference type="Pfam" id="PF00023">
    <property type="entry name" value="Ank"/>
    <property type="match status" value="2"/>
</dbReference>
<dbReference type="GO" id="GO:0003677">
    <property type="term" value="F:DNA binding"/>
    <property type="evidence" value="ECO:0007669"/>
    <property type="project" value="UniProtKB-KW"/>
</dbReference>
<feature type="repeat" description="ANK" evidence="3">
    <location>
        <begin position="317"/>
        <end position="349"/>
    </location>
</feature>
<keyword evidence="5" id="KW-1185">Reference proteome</keyword>
<evidence type="ECO:0000256" key="3">
    <source>
        <dbReference type="PROSITE-ProRule" id="PRU00023"/>
    </source>
</evidence>
<gene>
    <name evidence="4" type="primary">warA</name>
    <name evidence="4" type="ORF">AK812_SmicGene32804</name>
</gene>
<dbReference type="SMART" id="SM00248">
    <property type="entry name" value="ANK"/>
    <property type="match status" value="4"/>
</dbReference>
<sequence>MGSSQSSATSQGADDGMTSCNTGVHHCSFPMYVVKVSDFLEMEGVPEPHQVLRRKGLLHEWQPSFFVIFVSHQWLGRGSPDPSGQQMTVLRHALQAWIDGSMTVEVDLVRTFGDQRHFTTSYDRVATGYLFLDWFAIPQLTERADGVNDDATKSDTARAVQSIPAYVESCDMFVALVPDLVHSDTGLQCNYSTWLSRGWCRAELWCRLFSNREDTRVVVIFSDREALYIMPMDWQRSLIADGLFTVESDRTVVMNLGERALRSKIEHLDRWGPLTDYRFHLAQEPRLLGQQQGGFSLQGFLRHFSFPSLHDAVKHEGGMTGMLCAIVAGDGDIVETLVKHGADVNARVSGLGHLGYSDSLTLLMVAAYSSQEPKILSTLIMSRADPDIVSVSESGSLVTAAWLASQPGHVQVLLEKKADLAASPPLTGAVAVSSASTVKAFLEARCDAGAVSPNGFGPMYSVSFCGRGSPDAPAILQMLLSSRGDANARCKPRGLLYKECLRARVSAALWGLEGCTVYQRQMASLPGATALSIAAVMGDQRLVRLLLEHDAEHIANDRGDTPEDLARAAGHTDLLPILSTFNV</sequence>
<dbReference type="EMBL" id="LSRX01000935">
    <property type="protein sequence ID" value="OLP86122.1"/>
    <property type="molecule type" value="Genomic_DNA"/>
</dbReference>
<organism evidence="4 5">
    <name type="scientific">Symbiodinium microadriaticum</name>
    <name type="common">Dinoflagellate</name>
    <name type="synonym">Zooxanthella microadriatica</name>
    <dbReference type="NCBI Taxonomy" id="2951"/>
    <lineage>
        <taxon>Eukaryota</taxon>
        <taxon>Sar</taxon>
        <taxon>Alveolata</taxon>
        <taxon>Dinophyceae</taxon>
        <taxon>Suessiales</taxon>
        <taxon>Symbiodiniaceae</taxon>
        <taxon>Symbiodinium</taxon>
    </lineage>
</organism>